<organism evidence="2">
    <name type="scientific">Brassica napus</name>
    <name type="common">Rape</name>
    <dbReference type="NCBI Taxonomy" id="3708"/>
    <lineage>
        <taxon>Eukaryota</taxon>
        <taxon>Viridiplantae</taxon>
        <taxon>Streptophyta</taxon>
        <taxon>Embryophyta</taxon>
        <taxon>Tracheophyta</taxon>
        <taxon>Spermatophyta</taxon>
        <taxon>Magnoliopsida</taxon>
        <taxon>eudicotyledons</taxon>
        <taxon>Gunneridae</taxon>
        <taxon>Pentapetalae</taxon>
        <taxon>rosids</taxon>
        <taxon>malvids</taxon>
        <taxon>Brassicales</taxon>
        <taxon>Brassicaceae</taxon>
        <taxon>Brassiceae</taxon>
        <taxon>Brassica</taxon>
    </lineage>
</organism>
<evidence type="ECO:0000313" key="2">
    <source>
        <dbReference type="EMBL" id="CAF2157319.1"/>
    </source>
</evidence>
<proteinExistence type="predicted"/>
<evidence type="ECO:0000256" key="1">
    <source>
        <dbReference type="SAM" id="SignalP"/>
    </source>
</evidence>
<feature type="signal peptide" evidence="1">
    <location>
        <begin position="1"/>
        <end position="23"/>
    </location>
</feature>
<accession>A0A816YDP3</accession>
<reference evidence="2" key="1">
    <citation type="submission" date="2021-01" db="EMBL/GenBank/DDBJ databases">
        <authorList>
            <consortium name="Genoscope - CEA"/>
            <person name="William W."/>
        </authorList>
    </citation>
    <scope>NUCLEOTIDE SEQUENCE</scope>
</reference>
<dbReference type="EMBL" id="HG994361">
    <property type="protein sequence ID" value="CAF2157319.1"/>
    <property type="molecule type" value="Genomic_DNA"/>
</dbReference>
<gene>
    <name evidence="2" type="ORF">DARMORV10_A07P03120.1</name>
</gene>
<sequence length="51" mass="5758">MKQQWLFLLVILCMLILFLTVEARLVSYGGRSTQTSTPSNDHSKAALFNDV</sequence>
<dbReference type="Proteomes" id="UP001295469">
    <property type="component" value="Chromosome A07"/>
</dbReference>
<keyword evidence="1" id="KW-0732">Signal</keyword>
<protein>
    <submittedName>
        <fullName evidence="2">(rape) hypothetical protein</fullName>
    </submittedName>
</protein>
<name>A0A816YDP3_BRANA</name>
<dbReference type="AlphaFoldDB" id="A0A816YDP3"/>
<feature type="chain" id="PRO_5033032151" evidence="1">
    <location>
        <begin position="24"/>
        <end position="51"/>
    </location>
</feature>